<evidence type="ECO:0000256" key="7">
    <source>
        <dbReference type="ARBA" id="ARBA00023136"/>
    </source>
</evidence>
<keyword evidence="3" id="KW-0813">Transport</keyword>
<protein>
    <submittedName>
        <fullName evidence="9">Iron chelate uptake ABC transporter family permease subunit</fullName>
    </submittedName>
</protein>
<name>A0A7J5E180_NOCSI</name>
<feature type="transmembrane region" description="Helical" evidence="8">
    <location>
        <begin position="26"/>
        <end position="46"/>
    </location>
</feature>
<reference evidence="9 10" key="1">
    <citation type="submission" date="2019-09" db="EMBL/GenBank/DDBJ databases">
        <title>Pimelobacter sp. isolated from Paulinella.</title>
        <authorList>
            <person name="Jeong S.E."/>
        </authorList>
    </citation>
    <scope>NUCLEOTIDE SEQUENCE [LARGE SCALE GENOMIC DNA]</scope>
    <source>
        <strain evidence="9 10">Pch-N</strain>
    </source>
</reference>
<dbReference type="EMBL" id="WBVM01000001">
    <property type="protein sequence ID" value="KAB2812022.1"/>
    <property type="molecule type" value="Genomic_DNA"/>
</dbReference>
<evidence type="ECO:0000313" key="10">
    <source>
        <dbReference type="Proteomes" id="UP000449906"/>
    </source>
</evidence>
<feature type="transmembrane region" description="Helical" evidence="8">
    <location>
        <begin position="261"/>
        <end position="290"/>
    </location>
</feature>
<dbReference type="Pfam" id="PF01032">
    <property type="entry name" value="FecCD"/>
    <property type="match status" value="1"/>
</dbReference>
<accession>A0A7J5E180</accession>
<dbReference type="PANTHER" id="PTHR30472">
    <property type="entry name" value="FERRIC ENTEROBACTIN TRANSPORT SYSTEM PERMEASE PROTEIN"/>
    <property type="match status" value="1"/>
</dbReference>
<feature type="transmembrane region" description="Helical" evidence="8">
    <location>
        <begin position="115"/>
        <end position="134"/>
    </location>
</feature>
<comment type="caution">
    <text evidence="9">The sequence shown here is derived from an EMBL/GenBank/DDBJ whole genome shotgun (WGS) entry which is preliminary data.</text>
</comment>
<dbReference type="Proteomes" id="UP000449906">
    <property type="component" value="Unassembled WGS sequence"/>
</dbReference>
<feature type="transmembrane region" description="Helical" evidence="8">
    <location>
        <begin position="141"/>
        <end position="165"/>
    </location>
</feature>
<evidence type="ECO:0000256" key="3">
    <source>
        <dbReference type="ARBA" id="ARBA00022448"/>
    </source>
</evidence>
<evidence type="ECO:0000256" key="6">
    <source>
        <dbReference type="ARBA" id="ARBA00022989"/>
    </source>
</evidence>
<evidence type="ECO:0000256" key="2">
    <source>
        <dbReference type="ARBA" id="ARBA00007935"/>
    </source>
</evidence>
<dbReference type="GO" id="GO:0005886">
    <property type="term" value="C:plasma membrane"/>
    <property type="evidence" value="ECO:0007669"/>
    <property type="project" value="UniProtKB-SubCell"/>
</dbReference>
<feature type="transmembrane region" description="Helical" evidence="8">
    <location>
        <begin position="220"/>
        <end position="241"/>
    </location>
</feature>
<comment type="similarity">
    <text evidence="2">Belongs to the binding-protein-dependent transport system permease family. FecCD subfamily.</text>
</comment>
<gene>
    <name evidence="9" type="ORF">F9L07_09325</name>
</gene>
<dbReference type="AlphaFoldDB" id="A0A7J5E180"/>
<keyword evidence="6 8" id="KW-1133">Transmembrane helix</keyword>
<keyword evidence="4" id="KW-1003">Cell membrane</keyword>
<evidence type="ECO:0000256" key="4">
    <source>
        <dbReference type="ARBA" id="ARBA00022475"/>
    </source>
</evidence>
<dbReference type="GO" id="GO:0033214">
    <property type="term" value="P:siderophore-iron import into cell"/>
    <property type="evidence" value="ECO:0007669"/>
    <property type="project" value="TreeGrafter"/>
</dbReference>
<evidence type="ECO:0000256" key="5">
    <source>
        <dbReference type="ARBA" id="ARBA00022692"/>
    </source>
</evidence>
<proteinExistence type="inferred from homology"/>
<organism evidence="9 10">
    <name type="scientific">Nocardioides simplex</name>
    <name type="common">Arthrobacter simplex</name>
    <dbReference type="NCBI Taxonomy" id="2045"/>
    <lineage>
        <taxon>Bacteria</taxon>
        <taxon>Bacillati</taxon>
        <taxon>Actinomycetota</taxon>
        <taxon>Actinomycetes</taxon>
        <taxon>Propionibacteriales</taxon>
        <taxon>Nocardioidaceae</taxon>
        <taxon>Pimelobacter</taxon>
    </lineage>
</organism>
<dbReference type="PANTHER" id="PTHR30472:SF24">
    <property type="entry name" value="FERRIC ENTEROBACTIN TRANSPORT SYSTEM PERMEASE PROTEIN FEPG"/>
    <property type="match status" value="1"/>
</dbReference>
<feature type="transmembrane region" description="Helical" evidence="8">
    <location>
        <begin position="171"/>
        <end position="194"/>
    </location>
</feature>
<keyword evidence="5 8" id="KW-0812">Transmembrane</keyword>
<evidence type="ECO:0000313" key="9">
    <source>
        <dbReference type="EMBL" id="KAB2812022.1"/>
    </source>
</evidence>
<evidence type="ECO:0000256" key="1">
    <source>
        <dbReference type="ARBA" id="ARBA00004651"/>
    </source>
</evidence>
<feature type="transmembrane region" description="Helical" evidence="8">
    <location>
        <begin position="329"/>
        <end position="350"/>
    </location>
</feature>
<keyword evidence="7 8" id="KW-0472">Membrane</keyword>
<evidence type="ECO:0000256" key="8">
    <source>
        <dbReference type="SAM" id="Phobius"/>
    </source>
</evidence>
<feature type="transmembrane region" description="Helical" evidence="8">
    <location>
        <begin position="78"/>
        <end position="95"/>
    </location>
</feature>
<sequence length="355" mass="35151">MGRAPAGCGGGIVTTLTFLRPERRTVLAVVLVAVATLAVSLVALCYGDGWARPGAVVDGLRGEGPLAGRVLEWRMPRVTAAVVFGLALGLAGALFQNLTRNPLGAPDVIGLDQGAYTGVLLVLTVAGGAHFAAAADNGGGFALGLAGAALAGGLLAAGIVALLAMGSGYTGYRLIVIGIAVNAVLTAANSWLILRADLEVAMAAASWSAGNLNGTDWSDLVVPLAGLAALAVAAGCLARPVQQLALGDDVAVTTGIRLGRLRLAIATVGVGCTAIVAATAGPIVFVALMAPQIGRRLAGTAGIALLPSALTGALLLGTADLLAQVVAPVQLPVGVVTGAIGGVYLLWLLFKEVGR</sequence>
<dbReference type="SUPFAM" id="SSF81345">
    <property type="entry name" value="ABC transporter involved in vitamin B12 uptake, BtuC"/>
    <property type="match status" value="1"/>
</dbReference>
<dbReference type="InterPro" id="IPR000522">
    <property type="entry name" value="ABC_transptr_permease_BtuC"/>
</dbReference>
<dbReference type="GO" id="GO:0022857">
    <property type="term" value="F:transmembrane transporter activity"/>
    <property type="evidence" value="ECO:0007669"/>
    <property type="project" value="InterPro"/>
</dbReference>
<dbReference type="InterPro" id="IPR037294">
    <property type="entry name" value="ABC_BtuC-like"/>
</dbReference>
<dbReference type="Gene3D" id="1.10.3470.10">
    <property type="entry name" value="ABC transporter involved in vitamin B12 uptake, BtuC"/>
    <property type="match status" value="1"/>
</dbReference>
<feature type="transmembrane region" description="Helical" evidence="8">
    <location>
        <begin position="297"/>
        <end position="317"/>
    </location>
</feature>
<dbReference type="CDD" id="cd06550">
    <property type="entry name" value="TM_ABC_iron-siderophores_like"/>
    <property type="match status" value="1"/>
</dbReference>
<comment type="subcellular location">
    <subcellularLocation>
        <location evidence="1">Cell membrane</location>
        <topology evidence="1">Multi-pass membrane protein</topology>
    </subcellularLocation>
</comment>